<dbReference type="AlphaFoldDB" id="A0A2P4EYC7"/>
<feature type="transmembrane region" description="Helical" evidence="7">
    <location>
        <begin position="118"/>
        <end position="137"/>
    </location>
</feature>
<dbReference type="InterPro" id="IPR005467">
    <property type="entry name" value="His_kinase_dom"/>
</dbReference>
<dbReference type="RefSeq" id="WP_104737462.1">
    <property type="nucleotide sequence ID" value="NZ_BMHR01000001.1"/>
</dbReference>
<dbReference type="GO" id="GO:0004721">
    <property type="term" value="F:phosphoprotein phosphatase activity"/>
    <property type="evidence" value="ECO:0007669"/>
    <property type="project" value="TreeGrafter"/>
</dbReference>
<dbReference type="InterPro" id="IPR003661">
    <property type="entry name" value="HisK_dim/P_dom"/>
</dbReference>
<dbReference type="PROSITE" id="PS50109">
    <property type="entry name" value="HIS_KIN"/>
    <property type="match status" value="1"/>
</dbReference>
<feature type="transmembrane region" description="Helical" evidence="7">
    <location>
        <begin position="27"/>
        <end position="49"/>
    </location>
</feature>
<keyword evidence="7" id="KW-0472">Membrane</keyword>
<protein>
    <recommendedName>
        <fullName evidence="2">histidine kinase</fullName>
        <ecNumber evidence="2">2.7.13.3</ecNumber>
    </recommendedName>
</protein>
<dbReference type="PANTHER" id="PTHR45453">
    <property type="entry name" value="PHOSPHATE REGULON SENSOR PROTEIN PHOR"/>
    <property type="match status" value="1"/>
</dbReference>
<accession>A0A2P4EYC7</accession>
<proteinExistence type="predicted"/>
<keyword evidence="4" id="KW-0808">Transferase</keyword>
<keyword evidence="7" id="KW-0812">Transmembrane</keyword>
<dbReference type="GO" id="GO:0016036">
    <property type="term" value="P:cellular response to phosphate starvation"/>
    <property type="evidence" value="ECO:0007669"/>
    <property type="project" value="TreeGrafter"/>
</dbReference>
<evidence type="ECO:0000259" key="8">
    <source>
        <dbReference type="PROSITE" id="PS50109"/>
    </source>
</evidence>
<feature type="transmembrane region" description="Helical" evidence="7">
    <location>
        <begin position="170"/>
        <end position="188"/>
    </location>
</feature>
<feature type="transmembrane region" description="Helical" evidence="7">
    <location>
        <begin position="92"/>
        <end position="112"/>
    </location>
</feature>
<feature type="domain" description="Histidine kinase" evidence="8">
    <location>
        <begin position="222"/>
        <end position="415"/>
    </location>
</feature>
<dbReference type="SUPFAM" id="SSF47384">
    <property type="entry name" value="Homodimeric domain of signal transducing histidine kinase"/>
    <property type="match status" value="1"/>
</dbReference>
<dbReference type="Gene3D" id="3.30.565.10">
    <property type="entry name" value="Histidine kinase-like ATPase, C-terminal domain"/>
    <property type="match status" value="1"/>
</dbReference>
<keyword evidence="6" id="KW-0902">Two-component regulatory system</keyword>
<keyword evidence="5" id="KW-0418">Kinase</keyword>
<evidence type="ECO:0000256" key="4">
    <source>
        <dbReference type="ARBA" id="ARBA00022679"/>
    </source>
</evidence>
<keyword evidence="10" id="KW-1185">Reference proteome</keyword>
<evidence type="ECO:0000256" key="2">
    <source>
        <dbReference type="ARBA" id="ARBA00012438"/>
    </source>
</evidence>
<dbReference type="OrthoDB" id="9764438at2"/>
<keyword evidence="7" id="KW-1133">Transmembrane helix</keyword>
<evidence type="ECO:0000256" key="7">
    <source>
        <dbReference type="SAM" id="Phobius"/>
    </source>
</evidence>
<comment type="catalytic activity">
    <reaction evidence="1">
        <text>ATP + protein L-histidine = ADP + protein N-phospho-L-histidine.</text>
        <dbReference type="EC" id="2.7.13.3"/>
    </reaction>
</comment>
<keyword evidence="3" id="KW-0597">Phosphoprotein</keyword>
<evidence type="ECO:0000256" key="1">
    <source>
        <dbReference type="ARBA" id="ARBA00000085"/>
    </source>
</evidence>
<dbReference type="EC" id="2.7.13.3" evidence="2"/>
<feature type="transmembrane region" description="Helical" evidence="7">
    <location>
        <begin position="144"/>
        <end position="164"/>
    </location>
</feature>
<dbReference type="GO" id="GO:0000155">
    <property type="term" value="F:phosphorelay sensor kinase activity"/>
    <property type="evidence" value="ECO:0007669"/>
    <property type="project" value="InterPro"/>
</dbReference>
<evidence type="ECO:0000313" key="9">
    <source>
        <dbReference type="EMBL" id="POB05227.1"/>
    </source>
</evidence>
<dbReference type="InterPro" id="IPR036097">
    <property type="entry name" value="HisK_dim/P_sf"/>
</dbReference>
<dbReference type="GO" id="GO:0005886">
    <property type="term" value="C:plasma membrane"/>
    <property type="evidence" value="ECO:0007669"/>
    <property type="project" value="TreeGrafter"/>
</dbReference>
<dbReference type="SUPFAM" id="SSF55874">
    <property type="entry name" value="ATPase domain of HSP90 chaperone/DNA topoisomerase II/histidine kinase"/>
    <property type="match status" value="1"/>
</dbReference>
<evidence type="ECO:0000256" key="3">
    <source>
        <dbReference type="ARBA" id="ARBA00022553"/>
    </source>
</evidence>
<sequence>MLSRLIHNHPQADIIEQQRFTLFVDEVWSRMIASALAAVLFGLFFQNAASSGQRGMWFASLLVVVICSWLALRKIKTATNTSLPSIRQWHRVNMLLSVLWGCFWAYMPFVFLSDASQQTLSIALLALVIISAMPSISMGCYPEIYITFLTPVFLSLGYNIQLQTGLAHPQVYLCCMAWAALSLFSLLTHKNQVALIIKSVELGTMFQKMKSSNLEKDYLIAAIGHDLRQPMASAKLYLEVLAEKQQDNSAARNALNATEVALNGLHDALSMVSLKEQDEVLRLSRFNPADLLAKVVQDVRTVKPETAISSNYQAAILTSDAFALARIIENILYNYVHHAPIQGLHIATSTDTHHYQLHFSAGETAETGAENRQNHPLQGYGLIMIEHMCRAISARLRVYRDKGSWQTTLLIPLHHAPGILESVQEAELLQ</sequence>
<dbReference type="PANTHER" id="PTHR45453:SF1">
    <property type="entry name" value="PHOSPHATE REGULON SENSOR PROTEIN PHOR"/>
    <property type="match status" value="1"/>
</dbReference>
<dbReference type="SMART" id="SM00388">
    <property type="entry name" value="HisKA"/>
    <property type="match status" value="1"/>
</dbReference>
<dbReference type="Proteomes" id="UP000243451">
    <property type="component" value="Unassembled WGS sequence"/>
</dbReference>
<dbReference type="EMBL" id="PPSK01000003">
    <property type="protein sequence ID" value="POB05227.1"/>
    <property type="molecule type" value="Genomic_DNA"/>
</dbReference>
<dbReference type="InterPro" id="IPR050351">
    <property type="entry name" value="BphY/WalK/GraS-like"/>
</dbReference>
<feature type="transmembrane region" description="Helical" evidence="7">
    <location>
        <begin position="55"/>
        <end position="72"/>
    </location>
</feature>
<evidence type="ECO:0000256" key="6">
    <source>
        <dbReference type="ARBA" id="ARBA00023012"/>
    </source>
</evidence>
<reference evidence="9 10" key="1">
    <citation type="submission" date="2018-01" db="EMBL/GenBank/DDBJ databases">
        <title>Draft genome of the type strain Pseudomonas oceani DSM 100277 isolated from the deep water in Okinawa trough, northwestern Pacific Ocean.</title>
        <authorList>
            <person name="Gomila M."/>
            <person name="Mulet M."/>
            <person name="Garcia-Valdes E."/>
            <person name="Lalucat J."/>
        </authorList>
    </citation>
    <scope>NUCLEOTIDE SEQUENCE [LARGE SCALE GENOMIC DNA]</scope>
    <source>
        <strain evidence="9 10">DSM 100277</strain>
    </source>
</reference>
<comment type="caution">
    <text evidence="9">The sequence shown here is derived from an EMBL/GenBank/DDBJ whole genome shotgun (WGS) entry which is preliminary data.</text>
</comment>
<organism evidence="9 10">
    <name type="scientific">Halopseudomonas oceani</name>
    <dbReference type="NCBI Taxonomy" id="1708783"/>
    <lineage>
        <taxon>Bacteria</taxon>
        <taxon>Pseudomonadati</taxon>
        <taxon>Pseudomonadota</taxon>
        <taxon>Gammaproteobacteria</taxon>
        <taxon>Pseudomonadales</taxon>
        <taxon>Pseudomonadaceae</taxon>
        <taxon>Halopseudomonas</taxon>
    </lineage>
</organism>
<evidence type="ECO:0000313" key="10">
    <source>
        <dbReference type="Proteomes" id="UP000243451"/>
    </source>
</evidence>
<dbReference type="CDD" id="cd00082">
    <property type="entry name" value="HisKA"/>
    <property type="match status" value="1"/>
</dbReference>
<name>A0A2P4EYC7_9GAMM</name>
<dbReference type="Gene3D" id="1.10.287.130">
    <property type="match status" value="1"/>
</dbReference>
<gene>
    <name evidence="9" type="ORF">C1949_05525</name>
</gene>
<evidence type="ECO:0000256" key="5">
    <source>
        <dbReference type="ARBA" id="ARBA00022777"/>
    </source>
</evidence>
<dbReference type="InterPro" id="IPR036890">
    <property type="entry name" value="HATPase_C_sf"/>
</dbReference>